<dbReference type="AlphaFoldDB" id="A9TUY3"/>
<proteinExistence type="predicted"/>
<protein>
    <submittedName>
        <fullName evidence="1">Predicted protein</fullName>
    </submittedName>
</protein>
<evidence type="ECO:0000313" key="1">
    <source>
        <dbReference type="EMBL" id="EDQ52764.1"/>
    </source>
</evidence>
<name>A9TUY3_PHYPA</name>
<dbReference type="PANTHER" id="PTHR37067:SF3">
    <property type="entry name" value="PX DOMAIN-CONTAINING PROTEIN"/>
    <property type="match status" value="1"/>
</dbReference>
<accession>A9TUY3</accession>
<dbReference type="EMBL" id="DS545218">
    <property type="protein sequence ID" value="EDQ52764.1"/>
    <property type="molecule type" value="Genomic_DNA"/>
</dbReference>
<sequence length="194" mass="22302">MSKGDMPFQPQHALEFRVEICSGNVHRAVSLVQCLFCVHSGSEDRDGSSVKCWCTVNIQFYKRSFSKENYSGHNERQHFVEWEAYISLTNKAKKSYFVNKKKSIMDTFLDSSDNEFHFKILASIVENIMDAFFHPEDEEDDYEAITMRNALKLFSKQPNWVHVPTTIGIEPNINFQVDPNDLVIDLKVVAAIVG</sequence>
<reference evidence="1" key="1">
    <citation type="journal article" date="2008" name="Science">
        <title>The Physcomitrella genome reveals evolutionary insights into the conquest of land by plants.</title>
        <authorList>
            <person name="Rensing S."/>
            <person name="Lang D."/>
            <person name="Zimmer A."/>
            <person name="Terry A."/>
            <person name="Salamov A."/>
            <person name="Shapiro H."/>
            <person name="Nishiyama T."/>
            <person name="Perroud P.-F."/>
            <person name="Lindquist E."/>
            <person name="Kamisugi Y."/>
            <person name="Tanahashi T."/>
            <person name="Sakakibara K."/>
            <person name="Fujita T."/>
            <person name="Oishi K."/>
            <person name="Shin-I T."/>
            <person name="Kuroki Y."/>
            <person name="Toyoda A."/>
            <person name="Suzuki Y."/>
            <person name="Hashimoto A."/>
            <person name="Yamaguchi K."/>
            <person name="Sugano A."/>
            <person name="Kohara Y."/>
            <person name="Fujiyama A."/>
            <person name="Anterola A."/>
            <person name="Aoki S."/>
            <person name="Ashton N."/>
            <person name="Barbazuk W.B."/>
            <person name="Barker E."/>
            <person name="Bennetzen J."/>
            <person name="Bezanilla M."/>
            <person name="Blankenship R."/>
            <person name="Cho S.H."/>
            <person name="Dutcher S."/>
            <person name="Estelle M."/>
            <person name="Fawcett J.A."/>
            <person name="Gundlach H."/>
            <person name="Hanada K."/>
            <person name="Heyl A."/>
            <person name="Hicks K.A."/>
            <person name="Hugh J."/>
            <person name="Lohr M."/>
            <person name="Mayer K."/>
            <person name="Melkozernov A."/>
            <person name="Murata T."/>
            <person name="Nelson D."/>
            <person name="Pils B."/>
            <person name="Prigge M."/>
            <person name="Reiss B."/>
            <person name="Renner T."/>
            <person name="Rombauts S."/>
            <person name="Rushton P."/>
            <person name="Sanderfoot A."/>
            <person name="Schween G."/>
            <person name="Shiu S.-H."/>
            <person name="Stueber K."/>
            <person name="Theodoulou F.L."/>
            <person name="Tu H."/>
            <person name="Van de Peer Y."/>
            <person name="Verrier P.J."/>
            <person name="Waters E."/>
            <person name="Wood A."/>
            <person name="Yang L."/>
            <person name="Cove D."/>
            <person name="Cuming A."/>
            <person name="Hasebe M."/>
            <person name="Lucas S."/>
            <person name="Mishler D.B."/>
            <person name="Reski R."/>
            <person name="Grigoriev I."/>
            <person name="Quatrano R.S."/>
            <person name="Boore J.L."/>
        </authorList>
    </citation>
    <scope>NUCLEOTIDE SEQUENCE [LARGE SCALE GENOMIC DNA]</scope>
</reference>
<organism>
    <name type="scientific">Physcomitrium patens</name>
    <name type="common">Spreading-leaved earth moss</name>
    <name type="synonym">Physcomitrella patens</name>
    <dbReference type="NCBI Taxonomy" id="3218"/>
    <lineage>
        <taxon>Eukaryota</taxon>
        <taxon>Viridiplantae</taxon>
        <taxon>Streptophyta</taxon>
        <taxon>Embryophyta</taxon>
        <taxon>Bryophyta</taxon>
        <taxon>Bryophytina</taxon>
        <taxon>Bryopsida</taxon>
        <taxon>Funariidae</taxon>
        <taxon>Funariales</taxon>
        <taxon>Funariaceae</taxon>
        <taxon>Physcomitrium</taxon>
    </lineage>
</organism>
<gene>
    <name evidence="1" type="ORF">PHYPADRAFT_97614</name>
</gene>
<dbReference type="PANTHER" id="PTHR37067">
    <property type="entry name" value="PX DOMAIN-CONTAINING PROTEIN"/>
    <property type="match status" value="1"/>
</dbReference>